<evidence type="ECO:0000256" key="7">
    <source>
        <dbReference type="PROSITE-ProRule" id="PRU01091"/>
    </source>
</evidence>
<evidence type="ECO:0000259" key="8">
    <source>
        <dbReference type="PROSITE" id="PS50110"/>
    </source>
</evidence>
<dbReference type="PROSITE" id="PS50110">
    <property type="entry name" value="RESPONSE_REGULATORY"/>
    <property type="match status" value="1"/>
</dbReference>
<evidence type="ECO:0000313" key="10">
    <source>
        <dbReference type="EMBL" id="RKG84249.1"/>
    </source>
</evidence>
<evidence type="ECO:0000256" key="1">
    <source>
        <dbReference type="ARBA" id="ARBA00022553"/>
    </source>
</evidence>
<dbReference type="RefSeq" id="WP_120542683.1">
    <property type="nucleotide sequence ID" value="NZ_RAVZ01000160.1"/>
</dbReference>
<dbReference type="GO" id="GO:0032993">
    <property type="term" value="C:protein-DNA complex"/>
    <property type="evidence" value="ECO:0007669"/>
    <property type="project" value="TreeGrafter"/>
</dbReference>
<keyword evidence="3" id="KW-0805">Transcription regulation</keyword>
<dbReference type="SUPFAM" id="SSF52172">
    <property type="entry name" value="CheY-like"/>
    <property type="match status" value="1"/>
</dbReference>
<evidence type="ECO:0000256" key="3">
    <source>
        <dbReference type="ARBA" id="ARBA00023015"/>
    </source>
</evidence>
<dbReference type="Pfam" id="PF00486">
    <property type="entry name" value="Trans_reg_C"/>
    <property type="match status" value="1"/>
</dbReference>
<evidence type="ECO:0000256" key="2">
    <source>
        <dbReference type="ARBA" id="ARBA00023012"/>
    </source>
</evidence>
<dbReference type="AlphaFoldDB" id="A0A3A8ILA5"/>
<evidence type="ECO:0000256" key="6">
    <source>
        <dbReference type="PROSITE-ProRule" id="PRU00169"/>
    </source>
</evidence>
<dbReference type="Proteomes" id="UP000268094">
    <property type="component" value="Unassembled WGS sequence"/>
</dbReference>
<dbReference type="InterPro" id="IPR036388">
    <property type="entry name" value="WH-like_DNA-bd_sf"/>
</dbReference>
<dbReference type="GO" id="GO:0000976">
    <property type="term" value="F:transcription cis-regulatory region binding"/>
    <property type="evidence" value="ECO:0007669"/>
    <property type="project" value="TreeGrafter"/>
</dbReference>
<dbReference type="InterPro" id="IPR001867">
    <property type="entry name" value="OmpR/PhoB-type_DNA-bd"/>
</dbReference>
<dbReference type="Gene3D" id="1.10.10.10">
    <property type="entry name" value="Winged helix-like DNA-binding domain superfamily/Winged helix DNA-binding domain"/>
    <property type="match status" value="1"/>
</dbReference>
<dbReference type="GO" id="GO:0000156">
    <property type="term" value="F:phosphorelay response regulator activity"/>
    <property type="evidence" value="ECO:0007669"/>
    <property type="project" value="TreeGrafter"/>
</dbReference>
<gene>
    <name evidence="10" type="ORF">D7V88_22360</name>
</gene>
<dbReference type="PANTHER" id="PTHR48111">
    <property type="entry name" value="REGULATOR OF RPOS"/>
    <property type="match status" value="1"/>
</dbReference>
<dbReference type="InterPro" id="IPR016032">
    <property type="entry name" value="Sig_transdc_resp-reg_C-effctor"/>
</dbReference>
<feature type="domain" description="Response regulatory" evidence="8">
    <location>
        <begin position="2"/>
        <end position="116"/>
    </location>
</feature>
<dbReference type="SUPFAM" id="SSF46894">
    <property type="entry name" value="C-terminal effector domain of the bipartite response regulators"/>
    <property type="match status" value="1"/>
</dbReference>
<keyword evidence="2" id="KW-0902">Two-component regulatory system</keyword>
<evidence type="ECO:0000313" key="11">
    <source>
        <dbReference type="Proteomes" id="UP000268094"/>
    </source>
</evidence>
<evidence type="ECO:0000256" key="4">
    <source>
        <dbReference type="ARBA" id="ARBA00023125"/>
    </source>
</evidence>
<dbReference type="PROSITE" id="PS51755">
    <property type="entry name" value="OMPR_PHOB"/>
    <property type="match status" value="1"/>
</dbReference>
<accession>A0A3A8ILA5</accession>
<evidence type="ECO:0000256" key="5">
    <source>
        <dbReference type="ARBA" id="ARBA00023163"/>
    </source>
</evidence>
<dbReference type="CDD" id="cd00383">
    <property type="entry name" value="trans_reg_C"/>
    <property type="match status" value="1"/>
</dbReference>
<name>A0A3A8ILA5_9BACT</name>
<keyword evidence="1 6" id="KW-0597">Phosphoprotein</keyword>
<dbReference type="FunFam" id="3.40.50.2300:FF:000002">
    <property type="entry name" value="DNA-binding response regulator PhoP"/>
    <property type="match status" value="1"/>
</dbReference>
<proteinExistence type="predicted"/>
<dbReference type="PANTHER" id="PTHR48111:SF22">
    <property type="entry name" value="REGULATOR OF RPOS"/>
    <property type="match status" value="1"/>
</dbReference>
<dbReference type="Gene3D" id="3.40.50.2300">
    <property type="match status" value="1"/>
</dbReference>
<dbReference type="OrthoDB" id="9793321at2"/>
<reference evidence="11" key="1">
    <citation type="submission" date="2018-09" db="EMBL/GenBank/DDBJ databases">
        <authorList>
            <person name="Livingstone P.G."/>
            <person name="Whitworth D.E."/>
        </authorList>
    </citation>
    <scope>NUCLEOTIDE SEQUENCE [LARGE SCALE GENOMIC DNA]</scope>
    <source>
        <strain evidence="11">CA054A</strain>
    </source>
</reference>
<dbReference type="SMART" id="SM00448">
    <property type="entry name" value="REC"/>
    <property type="match status" value="1"/>
</dbReference>
<feature type="DNA-binding region" description="OmpR/PhoB-type" evidence="7">
    <location>
        <begin position="123"/>
        <end position="222"/>
    </location>
</feature>
<dbReference type="InterPro" id="IPR039420">
    <property type="entry name" value="WalR-like"/>
</dbReference>
<dbReference type="GO" id="GO:0005829">
    <property type="term" value="C:cytosol"/>
    <property type="evidence" value="ECO:0007669"/>
    <property type="project" value="TreeGrafter"/>
</dbReference>
<keyword evidence="11" id="KW-1185">Reference proteome</keyword>
<dbReference type="InterPro" id="IPR001789">
    <property type="entry name" value="Sig_transdc_resp-reg_receiver"/>
</dbReference>
<dbReference type="InterPro" id="IPR011006">
    <property type="entry name" value="CheY-like_superfamily"/>
</dbReference>
<protein>
    <submittedName>
        <fullName evidence="10">DNA-binding response regulator</fullName>
    </submittedName>
</protein>
<dbReference type="Gene3D" id="6.10.250.690">
    <property type="match status" value="1"/>
</dbReference>
<dbReference type="EMBL" id="RAVZ01000160">
    <property type="protein sequence ID" value="RKG84249.1"/>
    <property type="molecule type" value="Genomic_DNA"/>
</dbReference>
<keyword evidence="5" id="KW-0804">Transcription</keyword>
<feature type="modified residue" description="4-aspartylphosphate" evidence="6">
    <location>
        <position position="51"/>
    </location>
</feature>
<evidence type="ECO:0000259" key="9">
    <source>
        <dbReference type="PROSITE" id="PS51755"/>
    </source>
</evidence>
<dbReference type="GO" id="GO:0006355">
    <property type="term" value="P:regulation of DNA-templated transcription"/>
    <property type="evidence" value="ECO:0007669"/>
    <property type="project" value="InterPro"/>
</dbReference>
<sequence length="230" mass="25570">MRLLLIEDEAKMVSLLRRGLEEEGHTLEVCTRGSEALALGTPEDYEVIVLDWSLPDMDGMTLLRGWRDASVRTPVLMLTARGTTADKVMGLRSGADDYLVKPFDFEELLARLEVLRRRSEVKDGVVRLGELVLEPGRRVLRVGSREESLTAREFALFSALARHPGEPQVRARLMEQTWGPDFDGSANVLDVYVGYLRTKLERLAASHVTLRSVRGVGYKLVVGPPGGRAA</sequence>
<feature type="domain" description="OmpR/PhoB-type" evidence="9">
    <location>
        <begin position="123"/>
        <end position="222"/>
    </location>
</feature>
<dbReference type="SMART" id="SM00862">
    <property type="entry name" value="Trans_reg_C"/>
    <property type="match status" value="1"/>
</dbReference>
<organism evidence="10 11">
    <name type="scientific">Corallococcus terminator</name>
    <dbReference type="NCBI Taxonomy" id="2316733"/>
    <lineage>
        <taxon>Bacteria</taxon>
        <taxon>Pseudomonadati</taxon>
        <taxon>Myxococcota</taxon>
        <taxon>Myxococcia</taxon>
        <taxon>Myxococcales</taxon>
        <taxon>Cystobacterineae</taxon>
        <taxon>Myxococcaceae</taxon>
        <taxon>Corallococcus</taxon>
    </lineage>
</organism>
<dbReference type="Pfam" id="PF00072">
    <property type="entry name" value="Response_reg"/>
    <property type="match status" value="1"/>
</dbReference>
<comment type="caution">
    <text evidence="10">The sequence shown here is derived from an EMBL/GenBank/DDBJ whole genome shotgun (WGS) entry which is preliminary data.</text>
</comment>
<keyword evidence="4 7" id="KW-0238">DNA-binding</keyword>